<dbReference type="GO" id="GO:0043161">
    <property type="term" value="P:proteasome-mediated ubiquitin-dependent protein catabolic process"/>
    <property type="evidence" value="ECO:0007669"/>
    <property type="project" value="TreeGrafter"/>
</dbReference>
<protein>
    <submittedName>
        <fullName evidence="4">Tripartite motif-containing protein 3-like</fullName>
    </submittedName>
</protein>
<keyword evidence="3" id="KW-1185">Reference proteome</keyword>
<evidence type="ECO:0000256" key="1">
    <source>
        <dbReference type="ARBA" id="ARBA00022737"/>
    </source>
</evidence>
<dbReference type="Gene3D" id="2.40.10.500">
    <property type="match status" value="1"/>
</dbReference>
<feature type="repeat" description="NHL" evidence="2">
    <location>
        <begin position="240"/>
        <end position="283"/>
    </location>
</feature>
<feature type="repeat" description="NHL" evidence="2">
    <location>
        <begin position="59"/>
        <end position="102"/>
    </location>
</feature>
<evidence type="ECO:0000313" key="3">
    <source>
        <dbReference type="Proteomes" id="UP000515135"/>
    </source>
</evidence>
<dbReference type="GeneID" id="109478890"/>
<keyword evidence="1" id="KW-0677">Repeat</keyword>
<dbReference type="KEGG" id="bbel:109478890"/>
<organism evidence="3 4">
    <name type="scientific">Branchiostoma belcheri</name>
    <name type="common">Amphioxus</name>
    <dbReference type="NCBI Taxonomy" id="7741"/>
    <lineage>
        <taxon>Eukaryota</taxon>
        <taxon>Metazoa</taxon>
        <taxon>Chordata</taxon>
        <taxon>Cephalochordata</taxon>
        <taxon>Leptocardii</taxon>
        <taxon>Amphioxiformes</taxon>
        <taxon>Branchiostomatidae</taxon>
        <taxon>Branchiostoma</taxon>
    </lineage>
</organism>
<dbReference type="GO" id="GO:0061630">
    <property type="term" value="F:ubiquitin protein ligase activity"/>
    <property type="evidence" value="ECO:0007669"/>
    <property type="project" value="TreeGrafter"/>
</dbReference>
<dbReference type="AlphaFoldDB" id="A0A6P4ZQD7"/>
<sequence length="330" mass="35896">MAKNLPSNTAPKAMVVRNEFFSESMAKPDTGIAPSTFTQAADGASHHISGECCDVKQKKIKFGGRGKEPGKFINNVGVAVSADNEMFVTDWNNQRVQVFSMNGTYLRLFRTVVPGKSKKMYPYDVASDIGPGYLWVLGRSSRFNKGHVVKYSKNGQPIQKFDVSLKSVYPAIAMDVRNNNVIVGDKKTVMMFDPNGSRLWSSEVRTVNGISGVTSDKEGNVLLTDGSKAIQKHNSSGVKIFEFGTYGKGKGQLNRPTGICLDTSGRIIVANSNNNRVDMFTSQGQFVRTIAIITYPRGIAMGPCGELVVTSPLTYTVTIFPRANGASLKP</sequence>
<dbReference type="PANTHER" id="PTHR24104:SF50">
    <property type="entry name" value="SMP-30_GLUCONOLACTONASE_LRE-LIKE REGION DOMAIN-CONTAINING PROTEIN"/>
    <property type="match status" value="1"/>
</dbReference>
<accession>A0A6P4ZQD7</accession>
<name>A0A6P4ZQD7_BRABE</name>
<dbReference type="Gene3D" id="2.120.10.30">
    <property type="entry name" value="TolB, C-terminal domain"/>
    <property type="match status" value="1"/>
</dbReference>
<dbReference type="InterPro" id="IPR011042">
    <property type="entry name" value="6-blade_b-propeller_TolB-like"/>
</dbReference>
<dbReference type="InterPro" id="IPR001258">
    <property type="entry name" value="NHL_repeat"/>
</dbReference>
<dbReference type="Proteomes" id="UP000515135">
    <property type="component" value="Unplaced"/>
</dbReference>
<gene>
    <name evidence="4" type="primary">LOC109478890</name>
</gene>
<dbReference type="SUPFAM" id="SSF63829">
    <property type="entry name" value="Calcium-dependent phosphotriesterase"/>
    <property type="match status" value="1"/>
</dbReference>
<dbReference type="PANTHER" id="PTHR24104">
    <property type="entry name" value="E3 UBIQUITIN-PROTEIN LIGASE NHLRC1-RELATED"/>
    <property type="match status" value="1"/>
</dbReference>
<dbReference type="RefSeq" id="XP_019636259.1">
    <property type="nucleotide sequence ID" value="XM_019780700.1"/>
</dbReference>
<dbReference type="InterPro" id="IPR050952">
    <property type="entry name" value="TRIM-NHL_E3_ligases"/>
</dbReference>
<dbReference type="Pfam" id="PF01436">
    <property type="entry name" value="NHL"/>
    <property type="match status" value="2"/>
</dbReference>
<dbReference type="FunFam" id="2.120.10.30:FF:000064">
    <property type="entry name" value="Uncharacterized protein"/>
    <property type="match status" value="1"/>
</dbReference>
<proteinExistence type="predicted"/>
<dbReference type="CDD" id="cd05819">
    <property type="entry name" value="NHL"/>
    <property type="match status" value="1"/>
</dbReference>
<reference evidence="4" key="1">
    <citation type="submission" date="2025-08" db="UniProtKB">
        <authorList>
            <consortium name="RefSeq"/>
        </authorList>
    </citation>
    <scope>IDENTIFICATION</scope>
    <source>
        <tissue evidence="4">Gonad</tissue>
    </source>
</reference>
<dbReference type="GO" id="GO:0000209">
    <property type="term" value="P:protein polyubiquitination"/>
    <property type="evidence" value="ECO:0007669"/>
    <property type="project" value="TreeGrafter"/>
</dbReference>
<dbReference type="PROSITE" id="PS51125">
    <property type="entry name" value="NHL"/>
    <property type="match status" value="2"/>
</dbReference>
<dbReference type="OrthoDB" id="342730at2759"/>
<evidence type="ECO:0000256" key="2">
    <source>
        <dbReference type="PROSITE-ProRule" id="PRU00504"/>
    </source>
</evidence>
<evidence type="ECO:0000313" key="4">
    <source>
        <dbReference type="RefSeq" id="XP_019636259.1"/>
    </source>
</evidence>